<dbReference type="AlphaFoldDB" id="A0A5N3S2S5"/>
<dbReference type="InterPro" id="IPR000160">
    <property type="entry name" value="GGDEF_dom"/>
</dbReference>
<keyword evidence="3" id="KW-0472">Membrane</keyword>
<sequence length="593" mass="66929">MFDIFLEVIGAILATVIFYTIYCGTRHPLIQNQPGIKQITIGFGLLLLSSFIDITDNFPTLNFLVIIGDTELEAFIEKAVGTTLGLLFLSSGFRLWLPSIHELVNTRQSLNILTIELDERVQRRSIELERSNNNLKIEILERKKIEKQLKHQALHDALTMLPNRSALIDFLELEISSPDNHDSISALFFLDLDNFKQINDLLGHQLGDSVLEITAKRLNGLSLTKNRFIGRLGGDEFVLVMTDIHPDPHFAKELVTKMAQQVISALDRPIYLYEHKLKASCSIGIKLFSSKSQEIVSDLLRQADIALYDAKGKTKIKGGFSFFHEDMQSIMIERVNLAREIHDALERKQFYLHYQPQVSSDGQVFGLEALLRWDHPTRDIIGPDEFIPIAEEAGLIDKLGRYVLHNALSECSAFFANQVLATKLKIAVNISPSHFLQIDFVNQVKEIMDSFELKNCHLVLEITESVLIQNIDEISEKMEQLHKLGVGISLDDFGTGYSSLSYVQRLPFDTIKIDRSFIRDINTNSNDAAIVDAILAVTASLGVSVIAEGVETREQQDFLEQRGCENYQGYLFGRPTFLIDCSQILNLNITDSA</sequence>
<dbReference type="InterPro" id="IPR029787">
    <property type="entry name" value="Nucleotide_cyclase"/>
</dbReference>
<dbReference type="Gene3D" id="3.30.70.270">
    <property type="match status" value="1"/>
</dbReference>
<dbReference type="SMART" id="SM00052">
    <property type="entry name" value="EAL"/>
    <property type="match status" value="1"/>
</dbReference>
<dbReference type="InterPro" id="IPR043128">
    <property type="entry name" value="Rev_trsase/Diguanyl_cyclase"/>
</dbReference>
<dbReference type="CDD" id="cd01948">
    <property type="entry name" value="EAL"/>
    <property type="match status" value="1"/>
</dbReference>
<protein>
    <recommendedName>
        <fullName evidence="1">cyclic-guanylate-specific phosphodiesterase</fullName>
        <ecNumber evidence="1">3.1.4.52</ecNumber>
    </recommendedName>
</protein>
<dbReference type="PROSITE" id="PS50887">
    <property type="entry name" value="GGDEF"/>
    <property type="match status" value="1"/>
</dbReference>
<dbReference type="FunFam" id="3.20.20.450:FF:000001">
    <property type="entry name" value="Cyclic di-GMP phosphodiesterase yahA"/>
    <property type="match status" value="1"/>
</dbReference>
<dbReference type="RefSeq" id="WP_150897616.1">
    <property type="nucleotide sequence ID" value="NZ_VXDD01000005.1"/>
</dbReference>
<gene>
    <name evidence="6" type="ORF">F2Z80_24250</name>
</gene>
<keyword evidence="3" id="KW-1133">Transmembrane helix</keyword>
<dbReference type="Proteomes" id="UP000326687">
    <property type="component" value="Unassembled WGS sequence"/>
</dbReference>
<evidence type="ECO:0000313" key="6">
    <source>
        <dbReference type="EMBL" id="KAB0300211.1"/>
    </source>
</evidence>
<proteinExistence type="predicted"/>
<dbReference type="EMBL" id="VXDD01000005">
    <property type="protein sequence ID" value="KAB0300211.1"/>
    <property type="molecule type" value="Genomic_DNA"/>
</dbReference>
<evidence type="ECO:0000256" key="2">
    <source>
        <dbReference type="ARBA" id="ARBA00022636"/>
    </source>
</evidence>
<comment type="caution">
    <text evidence="6">The sequence shown here is derived from an EMBL/GenBank/DDBJ whole genome shotgun (WGS) entry which is preliminary data.</text>
</comment>
<dbReference type="PROSITE" id="PS50883">
    <property type="entry name" value="EAL"/>
    <property type="match status" value="1"/>
</dbReference>
<evidence type="ECO:0000259" key="4">
    <source>
        <dbReference type="PROSITE" id="PS50883"/>
    </source>
</evidence>
<evidence type="ECO:0000259" key="5">
    <source>
        <dbReference type="PROSITE" id="PS50887"/>
    </source>
</evidence>
<keyword evidence="2" id="KW-0973">c-di-GMP</keyword>
<organism evidence="6 7">
    <name type="scientific">Vibrio fortis</name>
    <dbReference type="NCBI Taxonomy" id="212667"/>
    <lineage>
        <taxon>Bacteria</taxon>
        <taxon>Pseudomonadati</taxon>
        <taxon>Pseudomonadota</taxon>
        <taxon>Gammaproteobacteria</taxon>
        <taxon>Vibrionales</taxon>
        <taxon>Vibrionaceae</taxon>
        <taxon>Vibrio</taxon>
    </lineage>
</organism>
<dbReference type="EC" id="3.1.4.52" evidence="1"/>
<dbReference type="SUPFAM" id="SSF141868">
    <property type="entry name" value="EAL domain-like"/>
    <property type="match status" value="1"/>
</dbReference>
<dbReference type="InterPro" id="IPR035919">
    <property type="entry name" value="EAL_sf"/>
</dbReference>
<feature type="transmembrane region" description="Helical" evidence="3">
    <location>
        <begin position="36"/>
        <end position="55"/>
    </location>
</feature>
<evidence type="ECO:0000313" key="7">
    <source>
        <dbReference type="Proteomes" id="UP000326687"/>
    </source>
</evidence>
<dbReference type="Pfam" id="PF00563">
    <property type="entry name" value="EAL"/>
    <property type="match status" value="1"/>
</dbReference>
<evidence type="ECO:0000256" key="3">
    <source>
        <dbReference type="SAM" id="Phobius"/>
    </source>
</evidence>
<dbReference type="PANTHER" id="PTHR44757:SF2">
    <property type="entry name" value="BIOFILM ARCHITECTURE MAINTENANCE PROTEIN MBAA"/>
    <property type="match status" value="1"/>
</dbReference>
<dbReference type="GO" id="GO:0071111">
    <property type="term" value="F:cyclic-guanylate-specific phosphodiesterase activity"/>
    <property type="evidence" value="ECO:0007669"/>
    <property type="project" value="UniProtKB-EC"/>
</dbReference>
<dbReference type="CDD" id="cd01949">
    <property type="entry name" value="GGDEF"/>
    <property type="match status" value="1"/>
</dbReference>
<dbReference type="InterPro" id="IPR001633">
    <property type="entry name" value="EAL_dom"/>
</dbReference>
<feature type="domain" description="GGDEF" evidence="5">
    <location>
        <begin position="183"/>
        <end position="325"/>
    </location>
</feature>
<dbReference type="NCBIfam" id="TIGR00254">
    <property type="entry name" value="GGDEF"/>
    <property type="match status" value="1"/>
</dbReference>
<evidence type="ECO:0000256" key="1">
    <source>
        <dbReference type="ARBA" id="ARBA00012282"/>
    </source>
</evidence>
<feature type="transmembrane region" description="Helical" evidence="3">
    <location>
        <begin position="6"/>
        <end position="24"/>
    </location>
</feature>
<keyword evidence="3" id="KW-0812">Transmembrane</keyword>
<name>A0A5N3S2S5_9VIBR</name>
<dbReference type="InterPro" id="IPR052155">
    <property type="entry name" value="Biofilm_reg_signaling"/>
</dbReference>
<feature type="domain" description="EAL" evidence="4">
    <location>
        <begin position="334"/>
        <end position="589"/>
    </location>
</feature>
<accession>A0A5N3S2S5</accession>
<reference evidence="6 7" key="1">
    <citation type="submission" date="2019-09" db="EMBL/GenBank/DDBJ databases">
        <title>Vibrio Fortis S7-72.</title>
        <authorList>
            <person name="Das S.K."/>
        </authorList>
    </citation>
    <scope>NUCLEOTIDE SEQUENCE [LARGE SCALE GENOMIC DNA]</scope>
    <source>
        <strain evidence="6 7">S7-72</strain>
    </source>
</reference>
<dbReference type="Pfam" id="PF00990">
    <property type="entry name" value="GGDEF"/>
    <property type="match status" value="1"/>
</dbReference>
<dbReference type="Gene3D" id="3.20.20.450">
    <property type="entry name" value="EAL domain"/>
    <property type="match status" value="1"/>
</dbReference>
<dbReference type="SMART" id="SM00267">
    <property type="entry name" value="GGDEF"/>
    <property type="match status" value="1"/>
</dbReference>
<dbReference type="PANTHER" id="PTHR44757">
    <property type="entry name" value="DIGUANYLATE CYCLASE DGCP"/>
    <property type="match status" value="1"/>
</dbReference>
<dbReference type="SUPFAM" id="SSF55073">
    <property type="entry name" value="Nucleotide cyclase"/>
    <property type="match status" value="1"/>
</dbReference>